<evidence type="ECO:0000313" key="3">
    <source>
        <dbReference type="Proteomes" id="UP000295509"/>
    </source>
</evidence>
<organism evidence="2 3">
    <name type="scientific">Paraburkholderia rhizosphaerae</name>
    <dbReference type="NCBI Taxonomy" id="480658"/>
    <lineage>
        <taxon>Bacteria</taxon>
        <taxon>Pseudomonadati</taxon>
        <taxon>Pseudomonadota</taxon>
        <taxon>Betaproteobacteria</taxon>
        <taxon>Burkholderiales</taxon>
        <taxon>Burkholderiaceae</taxon>
        <taxon>Paraburkholderia</taxon>
    </lineage>
</organism>
<sequence length="185" mass="20101">MANLFPEQFADAQKANVDAMYRFATETFNIFEQLLRLNLQTMKTSLDVQAARWQNALSGNGAQAFLEAPRGTQTLAERATAYNRQVFEILMNAQAALAQQAGAQYERQARKVQTGIDEAAKSGPVGSEAAVAALNSMIHATNSWYDSLYKTARQAVETAESNMNVVAEAAKRAQTGVPHASAGRK</sequence>
<accession>A0A4R8LH94</accession>
<dbReference type="RefSeq" id="WP_134195422.1">
    <property type="nucleotide sequence ID" value="NZ_JBHLUW010000037.1"/>
</dbReference>
<evidence type="ECO:0000313" key="2">
    <source>
        <dbReference type="EMBL" id="TDY42512.1"/>
    </source>
</evidence>
<dbReference type="InterPro" id="IPR018968">
    <property type="entry name" value="Phasin"/>
</dbReference>
<dbReference type="OrthoDB" id="5298576at2"/>
<gene>
    <name evidence="2" type="ORF">BX592_12183</name>
</gene>
<dbReference type="EMBL" id="SORE01000021">
    <property type="protein sequence ID" value="TDY42512.1"/>
    <property type="molecule type" value="Genomic_DNA"/>
</dbReference>
<dbReference type="AlphaFoldDB" id="A0A4R8LH94"/>
<comment type="caution">
    <text evidence="2">The sequence shown here is derived from an EMBL/GenBank/DDBJ whole genome shotgun (WGS) entry which is preliminary data.</text>
</comment>
<reference evidence="2 3" key="1">
    <citation type="submission" date="2019-03" db="EMBL/GenBank/DDBJ databases">
        <title>Genomic Encyclopedia of Type Strains, Phase III (KMG-III): the genomes of soil and plant-associated and newly described type strains.</title>
        <authorList>
            <person name="Whitman W."/>
        </authorList>
    </citation>
    <scope>NUCLEOTIDE SEQUENCE [LARGE SCALE GENOMIC DNA]</scope>
    <source>
        <strain evidence="2 3">LMG 29544</strain>
    </source>
</reference>
<dbReference type="NCBIfam" id="TIGR01841">
    <property type="entry name" value="phasin"/>
    <property type="match status" value="1"/>
</dbReference>
<evidence type="ECO:0000259" key="1">
    <source>
        <dbReference type="Pfam" id="PF09361"/>
    </source>
</evidence>
<dbReference type="InterPro" id="IPR010127">
    <property type="entry name" value="Phasin_subfam-1"/>
</dbReference>
<protein>
    <submittedName>
        <fullName evidence="2">Phasin family protein</fullName>
    </submittedName>
</protein>
<keyword evidence="3" id="KW-1185">Reference proteome</keyword>
<dbReference type="Pfam" id="PF09361">
    <property type="entry name" value="Phasin_2"/>
    <property type="match status" value="1"/>
</dbReference>
<dbReference type="Proteomes" id="UP000295509">
    <property type="component" value="Unassembled WGS sequence"/>
</dbReference>
<feature type="domain" description="Phasin" evidence="1">
    <location>
        <begin position="7"/>
        <end position="104"/>
    </location>
</feature>
<name>A0A4R8LH94_9BURK</name>
<proteinExistence type="predicted"/>